<dbReference type="Pfam" id="PF10636">
    <property type="entry name" value="hemP"/>
    <property type="match status" value="1"/>
</dbReference>
<dbReference type="RefSeq" id="WP_152217262.1">
    <property type="nucleotide sequence ID" value="NZ_JBAQYD010000386.1"/>
</dbReference>
<dbReference type="InterPro" id="IPR019600">
    <property type="entry name" value="Hemin_uptake_protein_HemP"/>
</dbReference>
<proteinExistence type="predicted"/>
<reference evidence="1 2" key="1">
    <citation type="submission" date="2019-09" db="EMBL/GenBank/DDBJ databases">
        <title>Parvibaculum sedimenti sp. nov., isolated from sediment.</title>
        <authorList>
            <person name="Wang Y."/>
        </authorList>
    </citation>
    <scope>NUCLEOTIDE SEQUENCE [LARGE SCALE GENOMIC DNA]</scope>
    <source>
        <strain evidence="1 2">HXT-9</strain>
    </source>
</reference>
<evidence type="ECO:0000313" key="2">
    <source>
        <dbReference type="Proteomes" id="UP000468901"/>
    </source>
</evidence>
<sequence length="57" mass="6192">MKNEAPPDPGVAAGARPAERSVASHLLFGGRREVIIDHGGERYRLRITGSNKLILIK</sequence>
<organism evidence="1 2">
    <name type="scientific">Parvibaculum sedimenti</name>
    <dbReference type="NCBI Taxonomy" id="2608632"/>
    <lineage>
        <taxon>Bacteria</taxon>
        <taxon>Pseudomonadati</taxon>
        <taxon>Pseudomonadota</taxon>
        <taxon>Alphaproteobacteria</taxon>
        <taxon>Hyphomicrobiales</taxon>
        <taxon>Parvibaculaceae</taxon>
        <taxon>Parvibaculum</taxon>
    </lineage>
</organism>
<comment type="caution">
    <text evidence="1">The sequence shown here is derived from an EMBL/GenBank/DDBJ whole genome shotgun (WGS) entry which is preliminary data.</text>
</comment>
<name>A0A6N6VIV0_9HYPH</name>
<dbReference type="Gene3D" id="2.10.70.10">
    <property type="entry name" value="Complement Module, domain 1"/>
    <property type="match status" value="1"/>
</dbReference>
<dbReference type="Proteomes" id="UP000468901">
    <property type="component" value="Unassembled WGS sequence"/>
</dbReference>
<protein>
    <submittedName>
        <fullName evidence="1">Hemin uptake protein HemP</fullName>
    </submittedName>
</protein>
<dbReference type="EMBL" id="WESC01000016">
    <property type="protein sequence ID" value="KAB7738811.1"/>
    <property type="molecule type" value="Genomic_DNA"/>
</dbReference>
<dbReference type="AlphaFoldDB" id="A0A6N6VIV0"/>
<gene>
    <name evidence="1" type="primary">hemP</name>
    <name evidence="1" type="ORF">F2P47_15345</name>
</gene>
<accession>A0A6N6VIV0</accession>
<evidence type="ECO:0000313" key="1">
    <source>
        <dbReference type="EMBL" id="KAB7738811.1"/>
    </source>
</evidence>
<keyword evidence="2" id="KW-1185">Reference proteome</keyword>